<keyword evidence="9" id="KW-0378">Hydrolase</keyword>
<dbReference type="GO" id="GO:0006508">
    <property type="term" value="P:proteolysis"/>
    <property type="evidence" value="ECO:0007669"/>
    <property type="project" value="UniProtKB-KW"/>
</dbReference>
<sequence length="368" mass="41125">MASGSGMSQTEIAQKTWELTNNVQSMSSLDEIYQYDPKQQQDILDAKPWDKDPNFFKQIKISALALLKMVMHARSGGNLEVMGMMLGKVDGPTMIVMDVFALPVEGTETRVNAQSQAYEYMSTYVNSAKEVGRQENVIGWYHSHPGYGCWLSGIDVSTQLLNQNYQEPFVAIVIDPIRTMSSGKVNIGAFRTYPKGYKPPDDGPSEYQTIPLHKIEDFGVHCNQYYSLDVTYFKSSLDKRLLDSLWNKYWVNTLSSSSLLTNAEYTTQQICDLSDKLETSDSMSCRALVAQLDSVDRKAEDKLSRVTRDSCKTTMEALHGLMAQVIKDRIFNQVAKLGAQPCAAAAAETDANGERKTEDISMDETTEA</sequence>
<dbReference type="InterPro" id="IPR050242">
    <property type="entry name" value="JAMM_MPN+_peptidase_M67A"/>
</dbReference>
<keyword evidence="5" id="KW-0963">Cytoplasm</keyword>
<evidence type="ECO:0000256" key="8">
    <source>
        <dbReference type="ARBA" id="ARBA00022790"/>
    </source>
</evidence>
<dbReference type="EMBL" id="IACF01001457">
    <property type="protein sequence ID" value="LAB67157.1"/>
    <property type="molecule type" value="mRNA"/>
</dbReference>
<evidence type="ECO:0000256" key="3">
    <source>
        <dbReference type="ARBA" id="ARBA00006008"/>
    </source>
</evidence>
<dbReference type="SUPFAM" id="SSF102712">
    <property type="entry name" value="JAB1/MPN domain"/>
    <property type="match status" value="1"/>
</dbReference>
<dbReference type="FunFam" id="3.40.140.10:FF:000203">
    <property type="entry name" value="COP9 signalosome complex subunit 5"/>
    <property type="match status" value="1"/>
</dbReference>
<feature type="region of interest" description="Disordered" evidence="13">
    <location>
        <begin position="345"/>
        <end position="368"/>
    </location>
</feature>
<evidence type="ECO:0000256" key="10">
    <source>
        <dbReference type="ARBA" id="ARBA00022833"/>
    </source>
</evidence>
<protein>
    <recommendedName>
        <fullName evidence="4">COP9 signalosome complex subunit 5</fullName>
    </recommendedName>
</protein>
<proteinExistence type="evidence at transcript level"/>
<dbReference type="GO" id="GO:0005737">
    <property type="term" value="C:cytoplasm"/>
    <property type="evidence" value="ECO:0007669"/>
    <property type="project" value="UniProtKB-SubCell"/>
</dbReference>
<dbReference type="CDD" id="cd08069">
    <property type="entry name" value="MPN_RPN11_CSN5"/>
    <property type="match status" value="1"/>
</dbReference>
<evidence type="ECO:0000256" key="12">
    <source>
        <dbReference type="ARBA" id="ARBA00023242"/>
    </source>
</evidence>
<evidence type="ECO:0000256" key="7">
    <source>
        <dbReference type="ARBA" id="ARBA00022723"/>
    </source>
</evidence>
<comment type="similarity">
    <text evidence="3">Belongs to the peptidase M67A family. CSN5 subfamily.</text>
</comment>
<evidence type="ECO:0000256" key="4">
    <source>
        <dbReference type="ARBA" id="ARBA00014880"/>
    </source>
</evidence>
<evidence type="ECO:0000256" key="11">
    <source>
        <dbReference type="ARBA" id="ARBA00023049"/>
    </source>
</evidence>
<keyword evidence="12" id="KW-0539">Nucleus</keyword>
<evidence type="ECO:0000313" key="16">
    <source>
        <dbReference type="EMBL" id="LAC21949.1"/>
    </source>
</evidence>
<dbReference type="SMART" id="SM00232">
    <property type="entry name" value="JAB_MPN"/>
    <property type="match status" value="1"/>
</dbReference>
<name>A0A2P2HZF0_9CRUS</name>
<evidence type="ECO:0000256" key="6">
    <source>
        <dbReference type="ARBA" id="ARBA00022670"/>
    </source>
</evidence>
<keyword evidence="6" id="KW-0645">Protease</keyword>
<dbReference type="GO" id="GO:0046872">
    <property type="term" value="F:metal ion binding"/>
    <property type="evidence" value="ECO:0007669"/>
    <property type="project" value="UniProtKB-KW"/>
</dbReference>
<dbReference type="PANTHER" id="PTHR10410">
    <property type="entry name" value="EUKARYOTIC TRANSLATION INITIATION FACTOR 3 -RELATED"/>
    <property type="match status" value="1"/>
</dbReference>
<dbReference type="Pfam" id="PF18323">
    <property type="entry name" value="CSN5_C"/>
    <property type="match status" value="1"/>
</dbReference>
<dbReference type="GO" id="GO:0008237">
    <property type="term" value="F:metallopeptidase activity"/>
    <property type="evidence" value="ECO:0007669"/>
    <property type="project" value="UniProtKB-KW"/>
</dbReference>
<evidence type="ECO:0000256" key="1">
    <source>
        <dbReference type="ARBA" id="ARBA00004123"/>
    </source>
</evidence>
<reference evidence="15" key="2">
    <citation type="journal article" date="2018" name="Biosci. Biotechnol. Biochem.">
        <title>Polysaccharide hydrolase of the hadal zone amphipods Hirondellea gigas.</title>
        <authorList>
            <person name="Kobayashi H."/>
            <person name="Nagahama T."/>
            <person name="Arai W."/>
            <person name="Sasagawa Y."/>
            <person name="Umeda M."/>
            <person name="Hayashi T."/>
            <person name="Nikaido I."/>
            <person name="Watanabe H."/>
            <person name="Oguri K."/>
            <person name="Kitazato H."/>
            <person name="Fujioka K."/>
            <person name="Kido Y."/>
            <person name="Takami H."/>
        </authorList>
    </citation>
    <scope>NUCLEOTIDE SEQUENCE</scope>
    <source>
        <tissue evidence="15">Whole body</tissue>
    </source>
</reference>
<evidence type="ECO:0000313" key="15">
    <source>
        <dbReference type="EMBL" id="LAB67157.1"/>
    </source>
</evidence>
<dbReference type="GO" id="GO:0008180">
    <property type="term" value="C:COP9 signalosome"/>
    <property type="evidence" value="ECO:0007669"/>
    <property type="project" value="UniProtKB-KW"/>
</dbReference>
<evidence type="ECO:0000256" key="9">
    <source>
        <dbReference type="ARBA" id="ARBA00022801"/>
    </source>
</evidence>
<feature type="domain" description="MPN" evidence="14">
    <location>
        <begin position="59"/>
        <end position="196"/>
    </location>
</feature>
<keyword evidence="11" id="KW-0482">Metalloprotease</keyword>
<keyword evidence="10" id="KW-0862">Zinc</keyword>
<evidence type="ECO:0000256" key="5">
    <source>
        <dbReference type="ARBA" id="ARBA00022490"/>
    </source>
</evidence>
<evidence type="ECO:0000256" key="13">
    <source>
        <dbReference type="SAM" id="MobiDB-lite"/>
    </source>
</evidence>
<keyword evidence="8" id="KW-0736">Signalosome</keyword>
<dbReference type="InterPro" id="IPR040961">
    <property type="entry name" value="CSN5_C"/>
</dbReference>
<keyword evidence="7" id="KW-0479">Metal-binding</keyword>
<dbReference type="Gene3D" id="3.40.140.10">
    <property type="entry name" value="Cytidine Deaminase, domain 2"/>
    <property type="match status" value="1"/>
</dbReference>
<dbReference type="Pfam" id="PF01398">
    <property type="entry name" value="JAB"/>
    <property type="match status" value="1"/>
</dbReference>
<dbReference type="InterPro" id="IPR037518">
    <property type="entry name" value="MPN"/>
</dbReference>
<accession>A0A2P2HZF0</accession>
<evidence type="ECO:0000256" key="2">
    <source>
        <dbReference type="ARBA" id="ARBA00004496"/>
    </source>
</evidence>
<organism evidence="15">
    <name type="scientific">Hirondellea gigas</name>
    <dbReference type="NCBI Taxonomy" id="1518452"/>
    <lineage>
        <taxon>Eukaryota</taxon>
        <taxon>Metazoa</taxon>
        <taxon>Ecdysozoa</taxon>
        <taxon>Arthropoda</taxon>
        <taxon>Crustacea</taxon>
        <taxon>Multicrustacea</taxon>
        <taxon>Malacostraca</taxon>
        <taxon>Eumalacostraca</taxon>
        <taxon>Peracarida</taxon>
        <taxon>Amphipoda</taxon>
        <taxon>Amphilochidea</taxon>
        <taxon>Lysianassida</taxon>
        <taxon>Lysianassidira</taxon>
        <taxon>Lysianassoidea</taxon>
        <taxon>Lysianassidae</taxon>
        <taxon>Hirondellea</taxon>
    </lineage>
</organism>
<reference evidence="16" key="1">
    <citation type="submission" date="2017-11" db="EMBL/GenBank/DDBJ databases">
        <title>The sensing device of the deep-sea amphipod.</title>
        <authorList>
            <person name="Kobayashi H."/>
            <person name="Nagahama T."/>
            <person name="Arai W."/>
            <person name="Sasagawa Y."/>
            <person name="Umeda M."/>
            <person name="Hayashi T."/>
            <person name="Nikaido I."/>
            <person name="Watanabe H."/>
            <person name="Oguri K."/>
            <person name="Kitazato H."/>
            <person name="Fujioka K."/>
            <person name="Kido Y."/>
            <person name="Takami H."/>
        </authorList>
    </citation>
    <scope>NUCLEOTIDE SEQUENCE</scope>
    <source>
        <tissue evidence="16">Whole body</tissue>
    </source>
</reference>
<evidence type="ECO:0000259" key="14">
    <source>
        <dbReference type="PROSITE" id="PS50249"/>
    </source>
</evidence>
<dbReference type="EMBL" id="IACT01002682">
    <property type="protein sequence ID" value="LAC21949.1"/>
    <property type="molecule type" value="mRNA"/>
</dbReference>
<dbReference type="InterPro" id="IPR000555">
    <property type="entry name" value="JAMM/MPN+_dom"/>
</dbReference>
<comment type="subcellular location">
    <subcellularLocation>
        <location evidence="2">Cytoplasm</location>
    </subcellularLocation>
    <subcellularLocation>
        <location evidence="1">Nucleus</location>
    </subcellularLocation>
</comment>
<dbReference type="AlphaFoldDB" id="A0A2P2HZF0"/>
<dbReference type="PROSITE" id="PS50249">
    <property type="entry name" value="MPN"/>
    <property type="match status" value="1"/>
</dbReference>